<dbReference type="InterPro" id="IPR027417">
    <property type="entry name" value="P-loop_NTPase"/>
</dbReference>
<evidence type="ECO:0000256" key="2">
    <source>
        <dbReference type="ARBA" id="ARBA00023134"/>
    </source>
</evidence>
<comment type="caution">
    <text evidence="4">The sequence shown here is derived from an EMBL/GenBank/DDBJ whole genome shotgun (WGS) entry which is preliminary data.</text>
</comment>
<reference evidence="5" key="1">
    <citation type="journal article" date="2017" name="Nat. Microbiol.">
        <title>Global analysis of biosynthetic gene clusters reveals vast potential of secondary metabolite production in Penicillium species.</title>
        <authorList>
            <person name="Nielsen J.C."/>
            <person name="Grijseels S."/>
            <person name="Prigent S."/>
            <person name="Ji B."/>
            <person name="Dainat J."/>
            <person name="Nielsen K.F."/>
            <person name="Frisvad J.C."/>
            <person name="Workman M."/>
            <person name="Nielsen J."/>
        </authorList>
    </citation>
    <scope>NUCLEOTIDE SEQUENCE [LARGE SCALE GENOMIC DNA]</scope>
    <source>
        <strain evidence="5">IBT 31321</strain>
    </source>
</reference>
<keyword evidence="5" id="KW-1185">Reference proteome</keyword>
<evidence type="ECO:0000256" key="1">
    <source>
        <dbReference type="ARBA" id="ARBA00022741"/>
    </source>
</evidence>
<dbReference type="SMART" id="SM00173">
    <property type="entry name" value="RAS"/>
    <property type="match status" value="1"/>
</dbReference>
<dbReference type="PROSITE" id="PS51421">
    <property type="entry name" value="RAS"/>
    <property type="match status" value="1"/>
</dbReference>
<dbReference type="Proteomes" id="UP000191500">
    <property type="component" value="Unassembled WGS sequence"/>
</dbReference>
<dbReference type="PANTHER" id="PTHR24070">
    <property type="entry name" value="RAS, DI-RAS, AND RHEB FAMILY MEMBERS OF SMALL GTPASE SUPERFAMILY"/>
    <property type="match status" value="1"/>
</dbReference>
<feature type="region of interest" description="Disordered" evidence="3">
    <location>
        <begin position="130"/>
        <end position="161"/>
    </location>
</feature>
<dbReference type="Pfam" id="PF00071">
    <property type="entry name" value="Ras"/>
    <property type="match status" value="1"/>
</dbReference>
<dbReference type="EMBL" id="MDDG01000004">
    <property type="protein sequence ID" value="OQE41957.1"/>
    <property type="molecule type" value="Genomic_DNA"/>
</dbReference>
<evidence type="ECO:0000313" key="5">
    <source>
        <dbReference type="Proteomes" id="UP000191500"/>
    </source>
</evidence>
<protein>
    <submittedName>
        <fullName evidence="4">Uncharacterized protein</fullName>
    </submittedName>
</protein>
<dbReference type="SUPFAM" id="SSF52540">
    <property type="entry name" value="P-loop containing nucleoside triphosphate hydrolases"/>
    <property type="match status" value="1"/>
</dbReference>
<accession>A0A1V6UU66</accession>
<name>A0A1V6UU66_9EURO</name>
<proteinExistence type="predicted"/>
<dbReference type="SMART" id="SM00175">
    <property type="entry name" value="RAB"/>
    <property type="match status" value="1"/>
</dbReference>
<dbReference type="GO" id="GO:0016020">
    <property type="term" value="C:membrane"/>
    <property type="evidence" value="ECO:0007669"/>
    <property type="project" value="InterPro"/>
</dbReference>
<keyword evidence="1" id="KW-0547">Nucleotide-binding</keyword>
<dbReference type="STRING" id="36646.A0A1V6UU66"/>
<keyword evidence="2" id="KW-0342">GTP-binding</keyword>
<gene>
    <name evidence="4" type="ORF">PENCOP_c004G00993</name>
</gene>
<dbReference type="InterPro" id="IPR001806">
    <property type="entry name" value="Small_GTPase"/>
</dbReference>
<dbReference type="GO" id="GO:0007165">
    <property type="term" value="P:signal transduction"/>
    <property type="evidence" value="ECO:0007669"/>
    <property type="project" value="InterPro"/>
</dbReference>
<organism evidence="4 5">
    <name type="scientific">Penicillium coprophilum</name>
    <dbReference type="NCBI Taxonomy" id="36646"/>
    <lineage>
        <taxon>Eukaryota</taxon>
        <taxon>Fungi</taxon>
        <taxon>Dikarya</taxon>
        <taxon>Ascomycota</taxon>
        <taxon>Pezizomycotina</taxon>
        <taxon>Eurotiomycetes</taxon>
        <taxon>Eurotiomycetidae</taxon>
        <taxon>Eurotiales</taxon>
        <taxon>Aspergillaceae</taxon>
        <taxon>Penicillium</taxon>
    </lineage>
</organism>
<dbReference type="SMART" id="SM00174">
    <property type="entry name" value="RHO"/>
    <property type="match status" value="1"/>
</dbReference>
<dbReference type="PRINTS" id="PR00449">
    <property type="entry name" value="RASTRNSFRMNG"/>
</dbReference>
<dbReference type="AlphaFoldDB" id="A0A1V6UU66"/>
<dbReference type="Gene3D" id="3.40.50.300">
    <property type="entry name" value="P-loop containing nucleotide triphosphate hydrolases"/>
    <property type="match status" value="1"/>
</dbReference>
<dbReference type="InterPro" id="IPR020849">
    <property type="entry name" value="Small_GTPase_Ras-type"/>
</dbReference>
<feature type="compositionally biased region" description="Pro residues" evidence="3">
    <location>
        <begin position="131"/>
        <end position="140"/>
    </location>
</feature>
<dbReference type="PROSITE" id="PS51419">
    <property type="entry name" value="RAB"/>
    <property type="match status" value="1"/>
</dbReference>
<dbReference type="GO" id="GO:0005525">
    <property type="term" value="F:GTP binding"/>
    <property type="evidence" value="ECO:0007669"/>
    <property type="project" value="UniProtKB-KW"/>
</dbReference>
<evidence type="ECO:0000256" key="3">
    <source>
        <dbReference type="SAM" id="MobiDB-lite"/>
    </source>
</evidence>
<sequence>MKSTLGNEEYTALRDQYISDGETFILAYSITSRTSFSLIRVNYNHIQKVREGTTVNATTGQSRSERPYNVSVILVATKNDLEAQREVSVEEGQMLAKSLGCWFIETSAKNNTNVDKLFYDSVRWFQQKNPPIVPETPAPPRSKKGLGRLLGSKQRKEDDGSRCVVI</sequence>
<dbReference type="GO" id="GO:0003924">
    <property type="term" value="F:GTPase activity"/>
    <property type="evidence" value="ECO:0007669"/>
    <property type="project" value="InterPro"/>
</dbReference>
<evidence type="ECO:0000313" key="4">
    <source>
        <dbReference type="EMBL" id="OQE41957.1"/>
    </source>
</evidence>